<sequence>LFDIASGLRYLHSQGVVHGDLHSVRLLLGRVRKIVDLPQQENVLVDDNGKACLTDFGLSLIIQDFVGTSYLKSNVCGAVRYTDPELVRKLETQVDGSVVHPTKPSDIYSFGGLMLHVLTGKRPYDPIREIHVAGIVARGERPELPVDERISPQHESLIERCWSPQESTRPSAEDIMTLLQVISDV</sequence>
<dbReference type="EMBL" id="KN819642">
    <property type="protein sequence ID" value="KIJ08350.1"/>
    <property type="molecule type" value="Genomic_DNA"/>
</dbReference>
<dbReference type="InterPro" id="IPR011009">
    <property type="entry name" value="Kinase-like_dom_sf"/>
</dbReference>
<name>A0A0C9SYS6_PAXIN</name>
<protein>
    <recommendedName>
        <fullName evidence="1">Protein kinase domain-containing protein</fullName>
    </recommendedName>
</protein>
<feature type="non-terminal residue" evidence="2">
    <location>
        <position position="185"/>
    </location>
</feature>
<dbReference type="OrthoDB" id="346907at2759"/>
<feature type="domain" description="Protein kinase" evidence="1">
    <location>
        <begin position="1"/>
        <end position="182"/>
    </location>
</feature>
<evidence type="ECO:0000313" key="2">
    <source>
        <dbReference type="EMBL" id="KIJ08350.1"/>
    </source>
</evidence>
<dbReference type="Gene3D" id="1.10.510.10">
    <property type="entry name" value="Transferase(Phosphotransferase) domain 1"/>
    <property type="match status" value="1"/>
</dbReference>
<dbReference type="InterPro" id="IPR001245">
    <property type="entry name" value="Ser-Thr/Tyr_kinase_cat_dom"/>
</dbReference>
<keyword evidence="3" id="KW-1185">Reference proteome</keyword>
<dbReference type="InterPro" id="IPR000719">
    <property type="entry name" value="Prot_kinase_dom"/>
</dbReference>
<dbReference type="SUPFAM" id="SSF56112">
    <property type="entry name" value="Protein kinase-like (PK-like)"/>
    <property type="match status" value="1"/>
</dbReference>
<dbReference type="Proteomes" id="UP000053647">
    <property type="component" value="Unassembled WGS sequence"/>
</dbReference>
<dbReference type="InterPro" id="IPR050167">
    <property type="entry name" value="Ser_Thr_protein_kinase"/>
</dbReference>
<dbReference type="GO" id="GO:0004672">
    <property type="term" value="F:protein kinase activity"/>
    <property type="evidence" value="ECO:0007669"/>
    <property type="project" value="InterPro"/>
</dbReference>
<proteinExistence type="predicted"/>
<dbReference type="GO" id="GO:0005524">
    <property type="term" value="F:ATP binding"/>
    <property type="evidence" value="ECO:0007669"/>
    <property type="project" value="InterPro"/>
</dbReference>
<dbReference type="Pfam" id="PF07714">
    <property type="entry name" value="PK_Tyr_Ser-Thr"/>
    <property type="match status" value="1"/>
</dbReference>
<dbReference type="PANTHER" id="PTHR23257">
    <property type="entry name" value="SERINE-THREONINE PROTEIN KINASE"/>
    <property type="match status" value="1"/>
</dbReference>
<dbReference type="PANTHER" id="PTHR23257:SF706">
    <property type="entry name" value="PROTO-ONCOGENE SERINE_THREONINE-PROTEIN KINASE MOS"/>
    <property type="match status" value="1"/>
</dbReference>
<reference evidence="2 3" key="1">
    <citation type="submission" date="2014-06" db="EMBL/GenBank/DDBJ databases">
        <authorList>
            <consortium name="DOE Joint Genome Institute"/>
            <person name="Kuo A."/>
            <person name="Kohler A."/>
            <person name="Nagy L.G."/>
            <person name="Floudas D."/>
            <person name="Copeland A."/>
            <person name="Barry K.W."/>
            <person name="Cichocki N."/>
            <person name="Veneault-Fourrey C."/>
            <person name="LaButti K."/>
            <person name="Lindquist E.A."/>
            <person name="Lipzen A."/>
            <person name="Lundell T."/>
            <person name="Morin E."/>
            <person name="Murat C."/>
            <person name="Sun H."/>
            <person name="Tunlid A."/>
            <person name="Henrissat B."/>
            <person name="Grigoriev I.V."/>
            <person name="Hibbett D.S."/>
            <person name="Martin F."/>
            <person name="Nordberg H.P."/>
            <person name="Cantor M.N."/>
            <person name="Hua S.X."/>
        </authorList>
    </citation>
    <scope>NUCLEOTIDE SEQUENCE [LARGE SCALE GENOMIC DNA]</scope>
    <source>
        <strain evidence="2 3">ATCC 200175</strain>
    </source>
</reference>
<evidence type="ECO:0000313" key="3">
    <source>
        <dbReference type="Proteomes" id="UP000053647"/>
    </source>
</evidence>
<dbReference type="AlphaFoldDB" id="A0A0C9SYS6"/>
<dbReference type="PROSITE" id="PS50011">
    <property type="entry name" value="PROTEIN_KINASE_DOM"/>
    <property type="match status" value="1"/>
</dbReference>
<gene>
    <name evidence="2" type="ORF">PAXINDRAFT_88972</name>
</gene>
<evidence type="ECO:0000259" key="1">
    <source>
        <dbReference type="PROSITE" id="PS50011"/>
    </source>
</evidence>
<dbReference type="GO" id="GO:0005737">
    <property type="term" value="C:cytoplasm"/>
    <property type="evidence" value="ECO:0007669"/>
    <property type="project" value="TreeGrafter"/>
</dbReference>
<reference evidence="3" key="2">
    <citation type="submission" date="2015-01" db="EMBL/GenBank/DDBJ databases">
        <title>Evolutionary Origins and Diversification of the Mycorrhizal Mutualists.</title>
        <authorList>
            <consortium name="DOE Joint Genome Institute"/>
            <consortium name="Mycorrhizal Genomics Consortium"/>
            <person name="Kohler A."/>
            <person name="Kuo A."/>
            <person name="Nagy L.G."/>
            <person name="Floudas D."/>
            <person name="Copeland A."/>
            <person name="Barry K.W."/>
            <person name="Cichocki N."/>
            <person name="Veneault-Fourrey C."/>
            <person name="LaButti K."/>
            <person name="Lindquist E.A."/>
            <person name="Lipzen A."/>
            <person name="Lundell T."/>
            <person name="Morin E."/>
            <person name="Murat C."/>
            <person name="Riley R."/>
            <person name="Ohm R."/>
            <person name="Sun H."/>
            <person name="Tunlid A."/>
            <person name="Henrissat B."/>
            <person name="Grigoriev I.V."/>
            <person name="Hibbett D.S."/>
            <person name="Martin F."/>
        </authorList>
    </citation>
    <scope>NUCLEOTIDE SEQUENCE [LARGE SCALE GENOMIC DNA]</scope>
    <source>
        <strain evidence="3">ATCC 200175</strain>
    </source>
</reference>
<organism evidence="2 3">
    <name type="scientific">Paxillus involutus ATCC 200175</name>
    <dbReference type="NCBI Taxonomy" id="664439"/>
    <lineage>
        <taxon>Eukaryota</taxon>
        <taxon>Fungi</taxon>
        <taxon>Dikarya</taxon>
        <taxon>Basidiomycota</taxon>
        <taxon>Agaricomycotina</taxon>
        <taxon>Agaricomycetes</taxon>
        <taxon>Agaricomycetidae</taxon>
        <taxon>Boletales</taxon>
        <taxon>Paxilineae</taxon>
        <taxon>Paxillaceae</taxon>
        <taxon>Paxillus</taxon>
    </lineage>
</organism>
<dbReference type="HOGENOM" id="CLU_000288_7_18_1"/>
<dbReference type="GO" id="GO:0007165">
    <property type="term" value="P:signal transduction"/>
    <property type="evidence" value="ECO:0007669"/>
    <property type="project" value="TreeGrafter"/>
</dbReference>
<accession>A0A0C9SYS6</accession>